<evidence type="ECO:0000313" key="10">
    <source>
        <dbReference type="EMBL" id="PJC24027.1"/>
    </source>
</evidence>
<comment type="caution">
    <text evidence="10">The sequence shown here is derived from an EMBL/GenBank/DDBJ whole genome shotgun (WGS) entry which is preliminary data.</text>
</comment>
<feature type="domain" description="Glycosyl transferase family 1" evidence="8">
    <location>
        <begin position="323"/>
        <end position="478"/>
    </location>
</feature>
<sequence>MPGMDASTINLPTACKNNYLYIQSSNMKVLLIASECAPLVKVGGIADVIGSLPLALESIGVDARIVIPYYKPLLDAVNFKLIKTFLVNFAGIDENVSVHETKLSNSNVTVYLLKNDKYISNGGIYFSPQHMASPDEELDRFAFFSKAVCRIFSYNNDIFNADIFHCNDWHTGLIPQLLQSMHNYNKSQILKTIFTIHNLAYQGFTKTDIAQKLDININSDQSLKWDATDDNLDMVLQGIVGADYITTVSEKYAEEIQTSEFGEGLHEILESRKNRLKGILNGISYEVFDPSKDPYIKANYTHGDVISGKQKNKLSLQKELGLTINQNTPLIGIITRLASQKGLNLVSDSLENICESGHQVVLLGNGDPLLEEIFKQANYKPSLKGKFKGLIQFSEKMARKIYASSDMFLIPSKYEPCGLTQMIAMKYGTVPIVRATGGLFDTVSDKETGFSFIEFSSNALLNSIMRASELYKNKGNWNKMVQKCMSQDFSWTQSAKKYASLYQKVLNL</sequence>
<organism evidence="10 11">
    <name type="scientific">candidate division WWE3 bacterium CG_4_9_14_0_2_um_filter_35_11</name>
    <dbReference type="NCBI Taxonomy" id="1975077"/>
    <lineage>
        <taxon>Bacteria</taxon>
        <taxon>Katanobacteria</taxon>
    </lineage>
</organism>
<evidence type="ECO:0000256" key="2">
    <source>
        <dbReference type="ARBA" id="ARBA00002764"/>
    </source>
</evidence>
<dbReference type="Pfam" id="PF08323">
    <property type="entry name" value="Glyco_transf_5"/>
    <property type="match status" value="1"/>
</dbReference>
<proteinExistence type="inferred from homology"/>
<dbReference type="PANTHER" id="PTHR45825">
    <property type="entry name" value="GRANULE-BOUND STARCH SYNTHASE 1, CHLOROPLASTIC/AMYLOPLASTIC"/>
    <property type="match status" value="1"/>
</dbReference>
<dbReference type="NCBIfam" id="TIGR02095">
    <property type="entry name" value="glgA"/>
    <property type="match status" value="1"/>
</dbReference>
<dbReference type="Pfam" id="PF00534">
    <property type="entry name" value="Glycos_transf_1"/>
    <property type="match status" value="1"/>
</dbReference>
<dbReference type="EC" id="2.4.1.21" evidence="7"/>
<evidence type="ECO:0000256" key="5">
    <source>
        <dbReference type="ARBA" id="ARBA00022679"/>
    </source>
</evidence>
<evidence type="ECO:0000256" key="6">
    <source>
        <dbReference type="ARBA" id="ARBA00023056"/>
    </source>
</evidence>
<keyword evidence="4 7" id="KW-0328">Glycosyltransferase</keyword>
<comment type="catalytic activity">
    <reaction evidence="1 7">
        <text>[(1-&gt;4)-alpha-D-glucosyl](n) + ADP-alpha-D-glucose = [(1-&gt;4)-alpha-D-glucosyl](n+1) + ADP + H(+)</text>
        <dbReference type="Rhea" id="RHEA:18189"/>
        <dbReference type="Rhea" id="RHEA-COMP:9584"/>
        <dbReference type="Rhea" id="RHEA-COMP:9587"/>
        <dbReference type="ChEBI" id="CHEBI:15378"/>
        <dbReference type="ChEBI" id="CHEBI:15444"/>
        <dbReference type="ChEBI" id="CHEBI:57498"/>
        <dbReference type="ChEBI" id="CHEBI:456216"/>
        <dbReference type="EC" id="2.4.1.21"/>
    </reaction>
</comment>
<dbReference type="GO" id="GO:0009011">
    <property type="term" value="F:alpha-1,4-glucan glucosyltransferase (ADP-glucose donor) activity"/>
    <property type="evidence" value="ECO:0007669"/>
    <property type="project" value="UniProtKB-UniRule"/>
</dbReference>
<dbReference type="EMBL" id="PFSJ01000003">
    <property type="protein sequence ID" value="PJC24027.1"/>
    <property type="molecule type" value="Genomic_DNA"/>
</dbReference>
<dbReference type="InterPro" id="IPR011835">
    <property type="entry name" value="GS/SS"/>
</dbReference>
<dbReference type="HAMAP" id="MF_00484">
    <property type="entry name" value="Glycogen_synth"/>
    <property type="match status" value="1"/>
</dbReference>
<dbReference type="InterPro" id="IPR013534">
    <property type="entry name" value="Starch_synth_cat_dom"/>
</dbReference>
<dbReference type="CDD" id="cd03791">
    <property type="entry name" value="GT5_Glycogen_synthase_DULL1-like"/>
    <property type="match status" value="1"/>
</dbReference>
<keyword evidence="5 7" id="KW-0808">Transferase</keyword>
<gene>
    <name evidence="7" type="primary">glgA</name>
    <name evidence="10" type="ORF">CO058_00135</name>
</gene>
<comment type="similarity">
    <text evidence="3 7">Belongs to the glycosyltransferase 1 family. Bacterial/plant glycogen synthase subfamily.</text>
</comment>
<evidence type="ECO:0000256" key="1">
    <source>
        <dbReference type="ARBA" id="ARBA00001478"/>
    </source>
</evidence>
<dbReference type="UniPathway" id="UPA00164"/>
<feature type="binding site" evidence="7">
    <location>
        <position position="41"/>
    </location>
    <ligand>
        <name>ADP-alpha-D-glucose</name>
        <dbReference type="ChEBI" id="CHEBI:57498"/>
    </ligand>
</feature>
<protein>
    <recommendedName>
        <fullName evidence="7">Glycogen synthase</fullName>
        <ecNumber evidence="7">2.4.1.21</ecNumber>
    </recommendedName>
    <alternativeName>
        <fullName evidence="7">Starch [bacterial glycogen] synthase</fullName>
    </alternativeName>
</protein>
<comment type="function">
    <text evidence="2 7">Synthesizes alpha-1,4-glucan chains using ADP-glucose.</text>
</comment>
<feature type="domain" description="Starch synthase catalytic" evidence="9">
    <location>
        <begin position="28"/>
        <end position="270"/>
    </location>
</feature>
<evidence type="ECO:0000256" key="4">
    <source>
        <dbReference type="ARBA" id="ARBA00022676"/>
    </source>
</evidence>
<name>A0A2M8EMX5_UNCKA</name>
<dbReference type="SUPFAM" id="SSF53756">
    <property type="entry name" value="UDP-Glycosyltransferase/glycogen phosphorylase"/>
    <property type="match status" value="1"/>
</dbReference>
<dbReference type="GO" id="GO:0004373">
    <property type="term" value="F:alpha-1,4-glucan glucosyltransferase (UDP-glucose donor) activity"/>
    <property type="evidence" value="ECO:0007669"/>
    <property type="project" value="InterPro"/>
</dbReference>
<dbReference type="GO" id="GO:0005978">
    <property type="term" value="P:glycogen biosynthetic process"/>
    <property type="evidence" value="ECO:0007669"/>
    <property type="project" value="UniProtKB-UniRule"/>
</dbReference>
<reference evidence="11" key="1">
    <citation type="submission" date="2017-09" db="EMBL/GenBank/DDBJ databases">
        <title>Depth-based differentiation of microbial function through sediment-hosted aquifers and enrichment of novel symbionts in the deep terrestrial subsurface.</title>
        <authorList>
            <person name="Probst A.J."/>
            <person name="Ladd B."/>
            <person name="Jarett J.K."/>
            <person name="Geller-Mcgrath D.E."/>
            <person name="Sieber C.M.K."/>
            <person name="Emerson J.B."/>
            <person name="Anantharaman K."/>
            <person name="Thomas B.C."/>
            <person name="Malmstrom R."/>
            <person name="Stieglmeier M."/>
            <person name="Klingl A."/>
            <person name="Woyke T."/>
            <person name="Ryan C.M."/>
            <person name="Banfield J.F."/>
        </authorList>
    </citation>
    <scope>NUCLEOTIDE SEQUENCE [LARGE SCALE GENOMIC DNA]</scope>
</reference>
<evidence type="ECO:0000256" key="7">
    <source>
        <dbReference type="HAMAP-Rule" id="MF_00484"/>
    </source>
</evidence>
<dbReference type="Proteomes" id="UP000229756">
    <property type="component" value="Unassembled WGS sequence"/>
</dbReference>
<evidence type="ECO:0000313" key="11">
    <source>
        <dbReference type="Proteomes" id="UP000229756"/>
    </source>
</evidence>
<dbReference type="PANTHER" id="PTHR45825:SF11">
    <property type="entry name" value="ALPHA AMYLASE DOMAIN-CONTAINING PROTEIN"/>
    <property type="match status" value="1"/>
</dbReference>
<dbReference type="Gene3D" id="3.40.50.2000">
    <property type="entry name" value="Glycogen Phosphorylase B"/>
    <property type="match status" value="2"/>
</dbReference>
<comment type="pathway">
    <text evidence="7">Glycan biosynthesis; glycogen biosynthesis.</text>
</comment>
<evidence type="ECO:0000256" key="3">
    <source>
        <dbReference type="ARBA" id="ARBA00010281"/>
    </source>
</evidence>
<dbReference type="AlphaFoldDB" id="A0A2M8EMX5"/>
<evidence type="ECO:0000259" key="9">
    <source>
        <dbReference type="Pfam" id="PF08323"/>
    </source>
</evidence>
<accession>A0A2M8EMX5</accession>
<keyword evidence="6 7" id="KW-0320">Glycogen biosynthesis</keyword>
<evidence type="ECO:0000259" key="8">
    <source>
        <dbReference type="Pfam" id="PF00534"/>
    </source>
</evidence>
<dbReference type="InterPro" id="IPR001296">
    <property type="entry name" value="Glyco_trans_1"/>
</dbReference>